<dbReference type="GO" id="GO:0015562">
    <property type="term" value="F:efflux transmembrane transporter activity"/>
    <property type="evidence" value="ECO:0007669"/>
    <property type="project" value="InterPro"/>
</dbReference>
<keyword evidence="7" id="KW-0998">Cell outer membrane</keyword>
<comment type="caution">
    <text evidence="8">The sequence shown here is derived from an EMBL/GenBank/DDBJ whole genome shotgun (WGS) entry which is preliminary data.</text>
</comment>
<dbReference type="PANTHER" id="PTHR30026:SF20">
    <property type="entry name" value="OUTER MEMBRANE PROTEIN TOLC"/>
    <property type="match status" value="1"/>
</dbReference>
<protein>
    <submittedName>
        <fullName evidence="8">TolC family protein</fullName>
    </submittedName>
</protein>
<sequence>MKLFLISLIISLSKPDTVILRYENLLQIAERFSPAYREIKFSKNASAYGFAGNIASAIGIADFSITKNEVTYQNPPTSFPTPQYSSNLTLSATLLSTNNLFKAVGSYFDFRNTFLNQEDARRQLLLNLKTVYLNTLKLKKTMEAYTKALERSRLYYELIVERYKLGMVSKTDSLKGEIEIKNAEINLLSAQNAYLKSLEQLKSLLGLSGNVAVVLEDYEPQLDSFQIREKEFYLENALRNNFSIKSYSALMHSSRVNLLYTSLSFVPQISFGKTWYYSGNGLPQNLQEYSEREQWTIQAYINLLSYPFAVAQRSQLERAYTYRYKKTILEVLAKVKNAYEDLLFNSKTFELAKLRLEQSEAAYSLAREQYKEGIISLLQLMDAETSYLQSEVGLIEAKYNYLINIENLSYLTGMEVIR</sequence>
<dbReference type="PANTHER" id="PTHR30026">
    <property type="entry name" value="OUTER MEMBRANE PROTEIN TOLC"/>
    <property type="match status" value="1"/>
</dbReference>
<gene>
    <name evidence="8" type="ORF">ENQ77_09345</name>
</gene>
<keyword evidence="6" id="KW-0472">Membrane</keyword>
<evidence type="ECO:0000256" key="4">
    <source>
        <dbReference type="ARBA" id="ARBA00022452"/>
    </source>
</evidence>
<keyword evidence="5" id="KW-0812">Transmembrane</keyword>
<accession>A0A7C2K2Z9</accession>
<keyword evidence="4" id="KW-1134">Transmembrane beta strand</keyword>
<evidence type="ECO:0000256" key="5">
    <source>
        <dbReference type="ARBA" id="ARBA00022692"/>
    </source>
</evidence>
<evidence type="ECO:0000256" key="3">
    <source>
        <dbReference type="ARBA" id="ARBA00022448"/>
    </source>
</evidence>
<dbReference type="AlphaFoldDB" id="A0A7C2K2Z9"/>
<dbReference type="Pfam" id="PF02321">
    <property type="entry name" value="OEP"/>
    <property type="match status" value="2"/>
</dbReference>
<evidence type="ECO:0000256" key="7">
    <source>
        <dbReference type="ARBA" id="ARBA00023237"/>
    </source>
</evidence>
<dbReference type="GO" id="GO:1990281">
    <property type="term" value="C:efflux pump complex"/>
    <property type="evidence" value="ECO:0007669"/>
    <property type="project" value="TreeGrafter"/>
</dbReference>
<comment type="subcellular location">
    <subcellularLocation>
        <location evidence="1">Cell outer membrane</location>
    </subcellularLocation>
</comment>
<dbReference type="InterPro" id="IPR003423">
    <property type="entry name" value="OMP_efflux"/>
</dbReference>
<evidence type="ECO:0000313" key="8">
    <source>
        <dbReference type="EMBL" id="HEN28828.1"/>
    </source>
</evidence>
<evidence type="ECO:0000256" key="2">
    <source>
        <dbReference type="ARBA" id="ARBA00007613"/>
    </source>
</evidence>
<name>A0A7C2K2Z9_UNCW3</name>
<dbReference type="GO" id="GO:0009279">
    <property type="term" value="C:cell outer membrane"/>
    <property type="evidence" value="ECO:0007669"/>
    <property type="project" value="UniProtKB-SubCell"/>
</dbReference>
<reference evidence="8" key="1">
    <citation type="journal article" date="2020" name="mSystems">
        <title>Genome- and Community-Level Interaction Insights into Carbon Utilization and Element Cycling Functions of Hydrothermarchaeota in Hydrothermal Sediment.</title>
        <authorList>
            <person name="Zhou Z."/>
            <person name="Liu Y."/>
            <person name="Xu W."/>
            <person name="Pan J."/>
            <person name="Luo Z.H."/>
            <person name="Li M."/>
        </authorList>
    </citation>
    <scope>NUCLEOTIDE SEQUENCE [LARGE SCALE GENOMIC DNA]</scope>
    <source>
        <strain evidence="8">SpSt-34</strain>
    </source>
</reference>
<dbReference type="Gene3D" id="1.20.1600.10">
    <property type="entry name" value="Outer membrane efflux proteins (OEP)"/>
    <property type="match status" value="1"/>
</dbReference>
<comment type="similarity">
    <text evidence="2">Belongs to the outer membrane factor (OMF) (TC 1.B.17) family.</text>
</comment>
<dbReference type="InterPro" id="IPR051906">
    <property type="entry name" value="TolC-like"/>
</dbReference>
<evidence type="ECO:0000256" key="1">
    <source>
        <dbReference type="ARBA" id="ARBA00004442"/>
    </source>
</evidence>
<proteinExistence type="inferred from homology"/>
<organism evidence="8">
    <name type="scientific">candidate division WOR-3 bacterium</name>
    <dbReference type="NCBI Taxonomy" id="2052148"/>
    <lineage>
        <taxon>Bacteria</taxon>
        <taxon>Bacteria division WOR-3</taxon>
    </lineage>
</organism>
<dbReference type="EMBL" id="DSOL01000265">
    <property type="protein sequence ID" value="HEN28828.1"/>
    <property type="molecule type" value="Genomic_DNA"/>
</dbReference>
<evidence type="ECO:0000256" key="6">
    <source>
        <dbReference type="ARBA" id="ARBA00023136"/>
    </source>
</evidence>
<keyword evidence="3" id="KW-0813">Transport</keyword>
<dbReference type="SUPFAM" id="SSF56954">
    <property type="entry name" value="Outer membrane efflux proteins (OEP)"/>
    <property type="match status" value="1"/>
</dbReference>
<dbReference type="GO" id="GO:0015288">
    <property type="term" value="F:porin activity"/>
    <property type="evidence" value="ECO:0007669"/>
    <property type="project" value="TreeGrafter"/>
</dbReference>